<name>X1SY53_9ZZZZ</name>
<feature type="transmembrane region" description="Helical" evidence="9">
    <location>
        <begin position="6"/>
        <end position="29"/>
    </location>
</feature>
<dbReference type="InterPro" id="IPR001851">
    <property type="entry name" value="ABC_transp_permease"/>
</dbReference>
<keyword evidence="6 9" id="KW-1133">Transmembrane helix</keyword>
<dbReference type="GO" id="GO:0005886">
    <property type="term" value="C:plasma membrane"/>
    <property type="evidence" value="ECO:0007669"/>
    <property type="project" value="UniProtKB-SubCell"/>
</dbReference>
<keyword evidence="3" id="KW-1003">Cell membrane</keyword>
<evidence type="ECO:0000256" key="2">
    <source>
        <dbReference type="ARBA" id="ARBA00022448"/>
    </source>
</evidence>
<organism evidence="10">
    <name type="scientific">marine sediment metagenome</name>
    <dbReference type="NCBI Taxonomy" id="412755"/>
    <lineage>
        <taxon>unclassified sequences</taxon>
        <taxon>metagenomes</taxon>
        <taxon>ecological metagenomes</taxon>
    </lineage>
</organism>
<keyword evidence="4 9" id="KW-0812">Transmembrane</keyword>
<feature type="non-terminal residue" evidence="10">
    <location>
        <position position="1"/>
    </location>
</feature>
<evidence type="ECO:0000256" key="4">
    <source>
        <dbReference type="ARBA" id="ARBA00022692"/>
    </source>
</evidence>
<evidence type="ECO:0000256" key="9">
    <source>
        <dbReference type="SAM" id="Phobius"/>
    </source>
</evidence>
<dbReference type="GO" id="GO:0006865">
    <property type="term" value="P:amino acid transport"/>
    <property type="evidence" value="ECO:0007669"/>
    <property type="project" value="UniProtKB-KW"/>
</dbReference>
<evidence type="ECO:0000256" key="8">
    <source>
        <dbReference type="ARBA" id="ARBA00037998"/>
    </source>
</evidence>
<dbReference type="EMBL" id="BARW01001330">
    <property type="protein sequence ID" value="GAI72764.1"/>
    <property type="molecule type" value="Genomic_DNA"/>
</dbReference>
<keyword evidence="5" id="KW-0029">Amino-acid transport</keyword>
<keyword evidence="7 9" id="KW-0472">Membrane</keyword>
<evidence type="ECO:0000256" key="3">
    <source>
        <dbReference type="ARBA" id="ARBA00022475"/>
    </source>
</evidence>
<evidence type="ECO:0000313" key="10">
    <source>
        <dbReference type="EMBL" id="GAI72764.1"/>
    </source>
</evidence>
<proteinExistence type="inferred from homology"/>
<evidence type="ECO:0000256" key="7">
    <source>
        <dbReference type="ARBA" id="ARBA00023136"/>
    </source>
</evidence>
<keyword evidence="2" id="KW-0813">Transport</keyword>
<evidence type="ECO:0000256" key="6">
    <source>
        <dbReference type="ARBA" id="ARBA00022989"/>
    </source>
</evidence>
<evidence type="ECO:0000256" key="1">
    <source>
        <dbReference type="ARBA" id="ARBA00004651"/>
    </source>
</evidence>
<dbReference type="PANTHER" id="PTHR11795">
    <property type="entry name" value="BRANCHED-CHAIN AMINO ACID TRANSPORT SYSTEM PERMEASE PROTEIN LIVH"/>
    <property type="match status" value="1"/>
</dbReference>
<protein>
    <recommendedName>
        <fullName evidence="11">Branched-chain amino acid ABC transporter permease</fullName>
    </recommendedName>
</protein>
<evidence type="ECO:0008006" key="11">
    <source>
        <dbReference type="Google" id="ProtNLM"/>
    </source>
</evidence>
<reference evidence="10" key="1">
    <citation type="journal article" date="2014" name="Front. Microbiol.">
        <title>High frequency of phylogenetically diverse reductive dehalogenase-homologous genes in deep subseafloor sedimentary metagenomes.</title>
        <authorList>
            <person name="Kawai M."/>
            <person name="Futagami T."/>
            <person name="Toyoda A."/>
            <person name="Takaki Y."/>
            <person name="Nishi S."/>
            <person name="Hori S."/>
            <person name="Arai W."/>
            <person name="Tsubouchi T."/>
            <person name="Morono Y."/>
            <person name="Uchiyama I."/>
            <person name="Ito T."/>
            <person name="Fujiyama A."/>
            <person name="Inagaki F."/>
            <person name="Takami H."/>
        </authorList>
    </citation>
    <scope>NUCLEOTIDE SEQUENCE</scope>
    <source>
        <strain evidence="10">Expedition CK06-06</strain>
    </source>
</reference>
<feature type="transmembrane region" description="Helical" evidence="9">
    <location>
        <begin position="36"/>
        <end position="66"/>
    </location>
</feature>
<dbReference type="PANTHER" id="PTHR11795:SF445">
    <property type="entry name" value="AMINO ACID ABC TRANSPORTER PERMEASE PROTEIN"/>
    <property type="match status" value="1"/>
</dbReference>
<comment type="subcellular location">
    <subcellularLocation>
        <location evidence="1">Cell membrane</location>
        <topology evidence="1">Multi-pass membrane protein</topology>
    </subcellularLocation>
</comment>
<evidence type="ECO:0000256" key="5">
    <source>
        <dbReference type="ARBA" id="ARBA00022970"/>
    </source>
</evidence>
<dbReference type="GO" id="GO:0022857">
    <property type="term" value="F:transmembrane transporter activity"/>
    <property type="evidence" value="ECO:0007669"/>
    <property type="project" value="InterPro"/>
</dbReference>
<dbReference type="AlphaFoldDB" id="X1SY53"/>
<gene>
    <name evidence="10" type="ORF">S12H4_04348</name>
</gene>
<comment type="caution">
    <text evidence="10">The sequence shown here is derived from an EMBL/GenBank/DDBJ whole genome shotgun (WGS) entry which is preliminary data.</text>
</comment>
<comment type="similarity">
    <text evidence="8">Belongs to the binding-protein-dependent transport system permease family. LivHM subfamily.</text>
</comment>
<dbReference type="InterPro" id="IPR052157">
    <property type="entry name" value="BCAA_transport_permease"/>
</dbReference>
<dbReference type="Pfam" id="PF02653">
    <property type="entry name" value="BPD_transp_2"/>
    <property type="match status" value="1"/>
</dbReference>
<accession>X1SY53</accession>
<feature type="transmembrane region" description="Helical" evidence="9">
    <location>
        <begin position="72"/>
        <end position="93"/>
    </location>
</feature>
<sequence>TDWVFAFVFGLGGACVGIAGGLMPSYLAVHPEVGGLFGLIAFIAVAMGGFGSIPGALLAALFIGLIEAFGGFYIAPIFKYVVVFGLYLVVIMFKPKGLFGW</sequence>